<evidence type="ECO:0000313" key="2">
    <source>
        <dbReference type="Proteomes" id="UP000254195"/>
    </source>
</evidence>
<reference evidence="1 2" key="1">
    <citation type="submission" date="2018-06" db="EMBL/GenBank/DDBJ databases">
        <authorList>
            <consortium name="Pathogen Informatics"/>
            <person name="Doyle S."/>
        </authorList>
    </citation>
    <scope>NUCLEOTIDE SEQUENCE [LARGE SCALE GENOMIC DNA]</scope>
    <source>
        <strain evidence="1 2">NCTC13094</strain>
    </source>
</reference>
<dbReference type="EMBL" id="UGJP01000002">
    <property type="protein sequence ID" value="STR26832.1"/>
    <property type="molecule type" value="Genomic_DNA"/>
</dbReference>
<accession>A0A377RTI0</accession>
<organism evidence="1 2">
    <name type="scientific">Helicobacter pylori</name>
    <name type="common">Campylobacter pylori</name>
    <dbReference type="NCBI Taxonomy" id="210"/>
    <lineage>
        <taxon>Bacteria</taxon>
        <taxon>Pseudomonadati</taxon>
        <taxon>Campylobacterota</taxon>
        <taxon>Epsilonproteobacteria</taxon>
        <taxon>Campylobacterales</taxon>
        <taxon>Helicobacteraceae</taxon>
        <taxon>Helicobacter</taxon>
    </lineage>
</organism>
<dbReference type="AlphaFoldDB" id="A0A377RTI0"/>
<name>A0A377RTI0_HELPX</name>
<gene>
    <name evidence="1" type="ORF">NCTC13094_00882</name>
</gene>
<evidence type="ECO:0000313" key="1">
    <source>
        <dbReference type="EMBL" id="STR26832.1"/>
    </source>
</evidence>
<dbReference type="Proteomes" id="UP000254195">
    <property type="component" value="Unassembled WGS sequence"/>
</dbReference>
<proteinExistence type="predicted"/>
<sequence>MRVQILNEPRPKHQGLSFVQLNANLRHETTLHFG</sequence>
<protein>
    <submittedName>
        <fullName evidence="1">Uncharacterized protein</fullName>
    </submittedName>
</protein>